<keyword evidence="5" id="KW-0050">Antiport</keyword>
<keyword evidence="12 16" id="KW-0539">Nucleus</keyword>
<evidence type="ECO:0000313" key="21">
    <source>
        <dbReference type="Proteomes" id="UP000683000"/>
    </source>
</evidence>
<dbReference type="InterPro" id="IPR038704">
    <property type="entry name" value="YEAST_sf"/>
</dbReference>
<feature type="compositionally biased region" description="Basic residues" evidence="17">
    <location>
        <begin position="479"/>
        <end position="494"/>
    </location>
</feature>
<dbReference type="GO" id="GO:0005471">
    <property type="term" value="F:ATP:ADP antiporter activity"/>
    <property type="evidence" value="ECO:0007669"/>
    <property type="project" value="InterPro"/>
</dbReference>
<feature type="repeat" description="Solcar" evidence="15">
    <location>
        <begin position="113"/>
        <end position="209"/>
    </location>
</feature>
<comment type="function">
    <text evidence="14">ADP:ATP antiporter that mediates import of ADP into the mitochondrial matrix for ATP synthesis, and export of ATP out to fuel the cell. Cycles between the cytoplasmic-open state (c-state) and the matrix-open state (m-state): operates by the alternating access mechanism with a single substrate-binding site intermittently exposed to either the cytosolic (c-state) or matrix (m-state) side of the inner mitochondrial membrane.</text>
</comment>
<keyword evidence="4" id="KW-0813">Transport</keyword>
<dbReference type="GO" id="GO:0005743">
    <property type="term" value="C:mitochondrial inner membrane"/>
    <property type="evidence" value="ECO:0007669"/>
    <property type="project" value="UniProtKB-SubCell"/>
</dbReference>
<dbReference type="InterPro" id="IPR002067">
    <property type="entry name" value="MCP"/>
</dbReference>
<dbReference type="SUPFAM" id="SSF103506">
    <property type="entry name" value="Mitochondrial carrier"/>
    <property type="match status" value="1"/>
</dbReference>
<keyword evidence="8" id="KW-0999">Mitochondrion inner membrane</keyword>
<feature type="repeat" description="Solcar" evidence="15">
    <location>
        <begin position="232"/>
        <end position="318"/>
    </location>
</feature>
<keyword evidence="9 18" id="KW-1133">Transmembrane helix</keyword>
<gene>
    <name evidence="20" type="ORF">JVT61DRAFT_941</name>
</gene>
<feature type="region of interest" description="Disordered" evidence="17">
    <location>
        <begin position="860"/>
        <end position="893"/>
    </location>
</feature>
<dbReference type="PANTHER" id="PTHR45635">
    <property type="entry name" value="ADP,ATP CARRIER PROTEIN 1-RELATED-RELATED"/>
    <property type="match status" value="1"/>
</dbReference>
<keyword evidence="7" id="KW-0677">Repeat</keyword>
<dbReference type="Gene3D" id="1.50.40.10">
    <property type="entry name" value="Mitochondrial carrier domain"/>
    <property type="match status" value="1"/>
</dbReference>
<evidence type="ECO:0000256" key="9">
    <source>
        <dbReference type="ARBA" id="ARBA00022989"/>
    </source>
</evidence>
<dbReference type="InterPro" id="IPR058706">
    <property type="entry name" value="zf-C2H2_AHC1-like"/>
</dbReference>
<dbReference type="PROSITE" id="PS50920">
    <property type="entry name" value="SOLCAR"/>
    <property type="match status" value="3"/>
</dbReference>
<feature type="region of interest" description="Disordered" evidence="17">
    <location>
        <begin position="1262"/>
        <end position="1286"/>
    </location>
</feature>
<dbReference type="GO" id="GO:0140021">
    <property type="term" value="P:mitochondrial ADP transmembrane transport"/>
    <property type="evidence" value="ECO:0007669"/>
    <property type="project" value="InterPro"/>
</dbReference>
<evidence type="ECO:0000256" key="2">
    <source>
        <dbReference type="ARBA" id="ARBA00006375"/>
    </source>
</evidence>
<accession>A0A8I3AC35</accession>
<comment type="subunit">
    <text evidence="3">Monomer.</text>
</comment>
<evidence type="ECO:0000313" key="20">
    <source>
        <dbReference type="EMBL" id="KAG6376910.1"/>
    </source>
</evidence>
<feature type="domain" description="YEATS" evidence="19">
    <location>
        <begin position="723"/>
        <end position="860"/>
    </location>
</feature>
<evidence type="ECO:0000256" key="10">
    <source>
        <dbReference type="ARBA" id="ARBA00023128"/>
    </source>
</evidence>
<feature type="compositionally biased region" description="Basic and acidic residues" evidence="17">
    <location>
        <begin position="1003"/>
        <end position="1013"/>
    </location>
</feature>
<comment type="similarity">
    <text evidence="2">Belongs to the mitochondrial carrier (TC 2.A.29) family.</text>
</comment>
<dbReference type="GO" id="GO:1990544">
    <property type="term" value="P:mitochondrial ATP transmembrane transport"/>
    <property type="evidence" value="ECO:0007669"/>
    <property type="project" value="InterPro"/>
</dbReference>
<dbReference type="PROSITE" id="PS51037">
    <property type="entry name" value="YEATS"/>
    <property type="match status" value="1"/>
</dbReference>
<keyword evidence="10" id="KW-0496">Mitochondrion</keyword>
<evidence type="ECO:0000256" key="15">
    <source>
        <dbReference type="PROSITE-ProRule" id="PRU00282"/>
    </source>
</evidence>
<dbReference type="InterPro" id="IPR055129">
    <property type="entry name" value="YEATS_dom"/>
</dbReference>
<evidence type="ECO:0000256" key="13">
    <source>
        <dbReference type="ARBA" id="ARBA00024143"/>
    </source>
</evidence>
<feature type="transmembrane region" description="Helical" evidence="18">
    <location>
        <begin position="111"/>
        <end position="134"/>
    </location>
</feature>
<comment type="catalytic activity">
    <reaction evidence="13">
        <text>ADP(in) + ATP(out) = ADP(out) + ATP(in)</text>
        <dbReference type="Rhea" id="RHEA:34999"/>
        <dbReference type="ChEBI" id="CHEBI:30616"/>
        <dbReference type="ChEBI" id="CHEBI:456216"/>
    </reaction>
    <physiologicalReaction direction="left-to-right" evidence="13">
        <dbReference type="Rhea" id="RHEA:35000"/>
    </physiologicalReaction>
</comment>
<feature type="region of interest" description="Disordered" evidence="17">
    <location>
        <begin position="992"/>
        <end position="1015"/>
    </location>
</feature>
<feature type="region of interest" description="Disordered" evidence="17">
    <location>
        <begin position="348"/>
        <end position="367"/>
    </location>
</feature>
<dbReference type="GO" id="GO:0005634">
    <property type="term" value="C:nucleus"/>
    <property type="evidence" value="ECO:0007669"/>
    <property type="project" value="UniProtKB-SubCell"/>
</dbReference>
<keyword evidence="11 15" id="KW-0472">Membrane</keyword>
<dbReference type="PANTHER" id="PTHR45635:SF14">
    <property type="entry name" value="ADP_ATP TRANSLOCASE"/>
    <property type="match status" value="1"/>
</dbReference>
<dbReference type="EMBL" id="JAGFBS010000010">
    <property type="protein sequence ID" value="KAG6376910.1"/>
    <property type="molecule type" value="Genomic_DNA"/>
</dbReference>
<reference evidence="20" key="1">
    <citation type="submission" date="2021-03" db="EMBL/GenBank/DDBJ databases">
        <title>Evolutionary innovations through gain and loss of genes in the ectomycorrhizal Boletales.</title>
        <authorList>
            <person name="Wu G."/>
            <person name="Miyauchi S."/>
            <person name="Morin E."/>
            <person name="Yang Z.-L."/>
            <person name="Xu J."/>
            <person name="Martin F.M."/>
        </authorList>
    </citation>
    <scope>NUCLEOTIDE SEQUENCE</scope>
    <source>
        <strain evidence="20">BR01</strain>
    </source>
</reference>
<dbReference type="InterPro" id="IPR023395">
    <property type="entry name" value="MCP_dom_sf"/>
</dbReference>
<evidence type="ECO:0000256" key="4">
    <source>
        <dbReference type="ARBA" id="ARBA00022448"/>
    </source>
</evidence>
<dbReference type="Pfam" id="PF22951">
    <property type="entry name" value="3HBD"/>
    <property type="match status" value="1"/>
</dbReference>
<sequence length="1286" mass="141298">MAGKATGPNDFLVDFMMGGTAAAISKTVAAPIERVKLMIQNQGAMIAAGRLSSPYRGVTDCFRRTYAEEGLLSFWRGNGANVLRYFPTQALNFAFKDEFKRRLGYKKSEGYGLWVFGNIASGAAAGASSAVFVYSLDYARTRLAADGKSAAKGGQRQFTGIIDVYRQTLRTDGILGPIQRFCSQYPWHHRLPRAVVSTCFACFHAENRSTYSFSFGGYDTIRDTFLVGNLQGNFLASFAVGWACTTGAALASYPMDTIRRRMMMTSGEKVHYKSFIDATRQIAAKEGAKALFNGAGANILRGIAAAGALSLYDQFQALAWGRVYNAGSGWVRMYHSPIPCHVNVPQPGASFERKRDPTTSDEELDVDSVGDDHGSHILDIFHHINDEVNLEVAIRERLATTIEGRIQWALRMLDALSNVKEPLDQPLEEDDFQDAALDALEALEAPSSIIFDTGLPEERSPSPSFSPVVPNQPTLQRVPKTRSSRTPKPSQQKKHLFIKLPSSTSDSQLAILDCPICNRTQFTNLQGLLNHARLAHGVEWASHDACITACAVPVSADAQSWEKYEKDGVEVPWSGSVVGLRRLFERAVGVDSILPTPPSTHPSDASFENPTTAPSTLLSRTLGLHADSPALAQFLGRAPKRRCIHVNDEDQHVDITTHDGISSQSNALVSEELAKPKKGFHMRYPHRNTARKDLDLVVDVNSEAEIVNADSTLTPTNIPAGTTASRFHIMARIRLEDRSLFLKQDLRTQLGITDQYRWMLGVTSPSYSIPLSSFLTCLTVIPPRIVSPVYLTAQQPPFAVVGTANEPFMSKVIFEWVGGGKMEVEHWVELDQSRSSTSVFGSEQLLDVELDRNIPLLSVPKGSPPPLPSLDRFTLDSPLHNTPQTDPEHGDTPTIKEEYYEQVLRSLLPRVPMTAKDVKSRMTVQVPYRLVASPAHLFALVPGRRKAIEWARARALHALYMDHMTSVSPSRGTTLTVGDVYMFLEDGSHFPRPSHPTSVSLPEPKKKGREKDGTPVLSEEYCPTCGMKKRLHPGYDLKSEKGAANWICAVVPTTEQRYGTSLPLTNLSKLLTWPDGLEQAVRGPPLPSTSSVPIQTSLNMFLPPFQHTSRDLATLNPPELILAVHRVASKLRLPAFPDLAPYEENHTFISNRECTERYLAPAALLSAILKPFISTLLQSAIEIAKRDATSIVPGTKTTRGKRMKKLTFTLTPGHILRGLRFQPSNSLRAVPSVARTTTGCNARESTALCLARFGVRPDFGKDAMSGSRTNSGEHSGGHAAVKAEPE</sequence>
<evidence type="ECO:0000256" key="6">
    <source>
        <dbReference type="ARBA" id="ARBA00022692"/>
    </source>
</evidence>
<dbReference type="Pfam" id="PF00153">
    <property type="entry name" value="Mito_carr"/>
    <property type="match status" value="3"/>
</dbReference>
<organism evidence="20 21">
    <name type="scientific">Boletus reticuloceps</name>
    <dbReference type="NCBI Taxonomy" id="495285"/>
    <lineage>
        <taxon>Eukaryota</taxon>
        <taxon>Fungi</taxon>
        <taxon>Dikarya</taxon>
        <taxon>Basidiomycota</taxon>
        <taxon>Agaricomycotina</taxon>
        <taxon>Agaricomycetes</taxon>
        <taxon>Agaricomycetidae</taxon>
        <taxon>Boletales</taxon>
        <taxon>Boletineae</taxon>
        <taxon>Boletaceae</taxon>
        <taxon>Boletoideae</taxon>
        <taxon>Boletus</taxon>
    </lineage>
</organism>
<evidence type="ECO:0000259" key="19">
    <source>
        <dbReference type="PROSITE" id="PS51037"/>
    </source>
</evidence>
<keyword evidence="21" id="KW-1185">Reference proteome</keyword>
<protein>
    <recommendedName>
        <fullName evidence="19">YEATS domain-containing protein</fullName>
    </recommendedName>
</protein>
<evidence type="ECO:0000256" key="8">
    <source>
        <dbReference type="ARBA" id="ARBA00022792"/>
    </source>
</evidence>
<evidence type="ECO:0000256" key="14">
    <source>
        <dbReference type="ARBA" id="ARBA00045250"/>
    </source>
</evidence>
<dbReference type="PRINTS" id="PR00927">
    <property type="entry name" value="ADPTRNSLCASE"/>
</dbReference>
<evidence type="ECO:0000256" key="18">
    <source>
        <dbReference type="SAM" id="Phobius"/>
    </source>
</evidence>
<evidence type="ECO:0000256" key="11">
    <source>
        <dbReference type="ARBA" id="ARBA00023136"/>
    </source>
</evidence>
<evidence type="ECO:0000256" key="3">
    <source>
        <dbReference type="ARBA" id="ARBA00011245"/>
    </source>
</evidence>
<feature type="region of interest" description="Disordered" evidence="17">
    <location>
        <begin position="452"/>
        <end position="494"/>
    </location>
</feature>
<dbReference type="PRINTS" id="PR00926">
    <property type="entry name" value="MITOCARRIER"/>
</dbReference>
<dbReference type="Pfam" id="PF25909">
    <property type="entry name" value="zf-C2H2_AHC1"/>
    <property type="match status" value="1"/>
</dbReference>
<evidence type="ECO:0000256" key="7">
    <source>
        <dbReference type="ARBA" id="ARBA00022737"/>
    </source>
</evidence>
<proteinExistence type="inferred from homology"/>
<evidence type="ECO:0000256" key="1">
    <source>
        <dbReference type="ARBA" id="ARBA00004448"/>
    </source>
</evidence>
<keyword evidence="6 15" id="KW-0812">Transmembrane</keyword>
<feature type="transmembrane region" description="Helical" evidence="18">
    <location>
        <begin position="234"/>
        <end position="253"/>
    </location>
</feature>
<evidence type="ECO:0000256" key="16">
    <source>
        <dbReference type="PROSITE-ProRule" id="PRU00376"/>
    </source>
</evidence>
<evidence type="ECO:0000256" key="5">
    <source>
        <dbReference type="ARBA" id="ARBA00022449"/>
    </source>
</evidence>
<comment type="subcellular location">
    <subcellularLocation>
        <location evidence="1">Mitochondrion inner membrane</location>
        <topology evidence="1">Multi-pass membrane protein</topology>
    </subcellularLocation>
    <subcellularLocation>
        <location evidence="16">Nucleus</location>
    </subcellularLocation>
</comment>
<dbReference type="OrthoDB" id="1741717at2759"/>
<feature type="repeat" description="Solcar" evidence="15">
    <location>
        <begin position="9"/>
        <end position="102"/>
    </location>
</feature>
<name>A0A8I3AC35_9AGAM</name>
<dbReference type="InterPro" id="IPR018108">
    <property type="entry name" value="MCP_transmembrane"/>
</dbReference>
<evidence type="ECO:0000256" key="12">
    <source>
        <dbReference type="ARBA" id="ARBA00023242"/>
    </source>
</evidence>
<dbReference type="Gene3D" id="2.60.40.1970">
    <property type="entry name" value="YEATS domain"/>
    <property type="match status" value="1"/>
</dbReference>
<dbReference type="Proteomes" id="UP000683000">
    <property type="component" value="Unassembled WGS sequence"/>
</dbReference>
<evidence type="ECO:0000256" key="17">
    <source>
        <dbReference type="SAM" id="MobiDB-lite"/>
    </source>
</evidence>
<dbReference type="InterPro" id="IPR002113">
    <property type="entry name" value="ADT_euk_type"/>
</dbReference>
<dbReference type="InterPro" id="IPR055127">
    <property type="entry name" value="YEATS2_3HBD"/>
</dbReference>
<comment type="caution">
    <text evidence="20">The sequence shown here is derived from an EMBL/GenBank/DDBJ whole genome shotgun (WGS) entry which is preliminary data.</text>
</comment>